<evidence type="ECO:0000313" key="3">
    <source>
        <dbReference type="Proteomes" id="UP000467635"/>
    </source>
</evidence>
<proteinExistence type="predicted"/>
<sequence>MFGYSNLREELDLDYIRDFLCHHDLEKNTKTAALKRVVKEYAEYLRRLTDDETKELSKDSNILIETKLNISKEDFNYFVDLVQKVNDTRQSKIENEKTIFVLEVLPGYYLEKEDYVFGVSNSLLLTPDLTKAKIFENEEDIPDLNLMNVKIEKLFLRLKTNSLESEDFDLPKINIQENNKKESVSSFDDEKWEKIDNLDEDKTDEGFKITGGLFGGNQDYGDQSDDEDE</sequence>
<dbReference type="Proteomes" id="UP000467635">
    <property type="component" value="Unassembled WGS sequence"/>
</dbReference>
<evidence type="ECO:0000256" key="1">
    <source>
        <dbReference type="SAM" id="MobiDB-lite"/>
    </source>
</evidence>
<evidence type="ECO:0000313" key="2">
    <source>
        <dbReference type="EMBL" id="MSE09164.1"/>
    </source>
</evidence>
<protein>
    <submittedName>
        <fullName evidence="2">Uncharacterized protein</fullName>
    </submittedName>
</protein>
<dbReference type="EMBL" id="WKKX01000653">
    <property type="protein sequence ID" value="MSE09164.1"/>
    <property type="molecule type" value="Genomic_DNA"/>
</dbReference>
<gene>
    <name evidence="2" type="ORF">GKC33_10825</name>
</gene>
<organism evidence="2 3">
    <name type="scientific">Ligilactobacillus salivarius</name>
    <dbReference type="NCBI Taxonomy" id="1624"/>
    <lineage>
        <taxon>Bacteria</taxon>
        <taxon>Bacillati</taxon>
        <taxon>Bacillota</taxon>
        <taxon>Bacilli</taxon>
        <taxon>Lactobacillales</taxon>
        <taxon>Lactobacillaceae</taxon>
        <taxon>Ligilactobacillus</taxon>
    </lineage>
</organism>
<name>A0A7X2MH06_9LACO</name>
<feature type="region of interest" description="Disordered" evidence="1">
    <location>
        <begin position="202"/>
        <end position="229"/>
    </location>
</feature>
<reference evidence="2 3" key="1">
    <citation type="submission" date="2019-11" db="EMBL/GenBank/DDBJ databases">
        <title>Draft Genome Sequence of Plant Growth-Promoting Rhizosphere-Associated Bacteria.</title>
        <authorList>
            <person name="Vasilyev I.Y."/>
            <person name="Radchenko V."/>
            <person name="Ilnitskaya E.V."/>
        </authorList>
    </citation>
    <scope>NUCLEOTIDE SEQUENCE [LARGE SCALE GENOMIC DNA]</scope>
    <source>
        <strain evidence="2 3">VRA_01-1sq_f</strain>
    </source>
</reference>
<dbReference type="AlphaFoldDB" id="A0A7X2MH06"/>
<accession>A0A7X2MH06</accession>
<comment type="caution">
    <text evidence="2">The sequence shown here is derived from an EMBL/GenBank/DDBJ whole genome shotgun (WGS) entry which is preliminary data.</text>
</comment>